<dbReference type="SUPFAM" id="SSF55486">
    <property type="entry name" value="Metalloproteases ('zincins'), catalytic domain"/>
    <property type="match status" value="1"/>
</dbReference>
<reference evidence="1" key="1">
    <citation type="journal article" date="2020" name="Biotechnol. Biofuels">
        <title>New insights from the biogas microbiome by comprehensive genome-resolved metagenomics of nearly 1600 species originating from multiple anaerobic digesters.</title>
        <authorList>
            <person name="Campanaro S."/>
            <person name="Treu L."/>
            <person name="Rodriguez-R L.M."/>
            <person name="Kovalovszki A."/>
            <person name="Ziels R.M."/>
            <person name="Maus I."/>
            <person name="Zhu X."/>
            <person name="Kougias P.G."/>
            <person name="Basile A."/>
            <person name="Luo G."/>
            <person name="Schluter A."/>
            <person name="Konstantinidis K.T."/>
            <person name="Angelidaki I."/>
        </authorList>
    </citation>
    <scope>NUCLEOTIDE SEQUENCE</scope>
    <source>
        <strain evidence="1">AS06rmzACSIP_7</strain>
    </source>
</reference>
<dbReference type="Gene3D" id="3.30.2010.20">
    <property type="match status" value="1"/>
</dbReference>
<dbReference type="CDD" id="cd12952">
    <property type="entry name" value="MMP_ACEL2062"/>
    <property type="match status" value="1"/>
</dbReference>
<dbReference type="Proteomes" id="UP000777265">
    <property type="component" value="Unassembled WGS sequence"/>
</dbReference>
<comment type="caution">
    <text evidence="1">The sequence shown here is derived from an EMBL/GenBank/DDBJ whole genome shotgun (WGS) entry which is preliminary data.</text>
</comment>
<dbReference type="InterPro" id="IPR038555">
    <property type="entry name" value="Zincin_1_sf"/>
</dbReference>
<dbReference type="EMBL" id="JAAYEE010000222">
    <property type="protein sequence ID" value="NLW36200.1"/>
    <property type="molecule type" value="Genomic_DNA"/>
</dbReference>
<protein>
    <submittedName>
        <fullName evidence="1">Metallopeptidase family protein</fullName>
    </submittedName>
</protein>
<dbReference type="Pfam" id="PF06262">
    <property type="entry name" value="Zincin_1"/>
    <property type="match status" value="1"/>
</dbReference>
<dbReference type="AlphaFoldDB" id="A0A971S172"/>
<dbReference type="InterPro" id="IPR010428">
    <property type="entry name" value="Zincin_1"/>
</dbReference>
<accession>A0A971S172</accession>
<reference evidence="1" key="2">
    <citation type="submission" date="2020-01" db="EMBL/GenBank/DDBJ databases">
        <authorList>
            <person name="Campanaro S."/>
        </authorList>
    </citation>
    <scope>NUCLEOTIDE SEQUENCE</scope>
    <source>
        <strain evidence="1">AS06rmzACSIP_7</strain>
    </source>
</reference>
<organism evidence="1 2">
    <name type="scientific">Syntrophorhabdus aromaticivorans</name>
    <dbReference type="NCBI Taxonomy" id="328301"/>
    <lineage>
        <taxon>Bacteria</taxon>
        <taxon>Pseudomonadati</taxon>
        <taxon>Thermodesulfobacteriota</taxon>
        <taxon>Syntrophorhabdia</taxon>
        <taxon>Syntrophorhabdales</taxon>
        <taxon>Syntrophorhabdaceae</taxon>
        <taxon>Syntrophorhabdus</taxon>
    </lineage>
</organism>
<name>A0A971S172_9BACT</name>
<sequence>MKLQDMKVSEKDFDRIVEQAIQRIPPEIREHLGNLVISVRRRPSKTMLKEMGLPEGEPLLGLYQGVSLIERSITSPPLFPDTILLFQEPLQEMCRTLEELEEEIEITIVHEVAHFIGLSEERLVDLGYG</sequence>
<evidence type="ECO:0000313" key="1">
    <source>
        <dbReference type="EMBL" id="NLW36200.1"/>
    </source>
</evidence>
<gene>
    <name evidence="1" type="ORF">GXY80_12105</name>
</gene>
<proteinExistence type="predicted"/>
<evidence type="ECO:0000313" key="2">
    <source>
        <dbReference type="Proteomes" id="UP000777265"/>
    </source>
</evidence>